<dbReference type="CDD" id="cd06260">
    <property type="entry name" value="DUF820-like"/>
    <property type="match status" value="1"/>
</dbReference>
<comment type="caution">
    <text evidence="2">The sequence shown here is derived from an EMBL/GenBank/DDBJ whole genome shotgun (WGS) entry which is preliminary data.</text>
</comment>
<dbReference type="PANTHER" id="PTHR35400">
    <property type="entry name" value="SLR1083 PROTEIN"/>
    <property type="match status" value="1"/>
</dbReference>
<dbReference type="InterPro" id="IPR012296">
    <property type="entry name" value="Nuclease_put_TT1808"/>
</dbReference>
<feature type="domain" description="Putative restriction endonuclease" evidence="1">
    <location>
        <begin position="27"/>
        <end position="190"/>
    </location>
</feature>
<dbReference type="PANTHER" id="PTHR35400:SF3">
    <property type="entry name" value="SLL1072 PROTEIN"/>
    <property type="match status" value="1"/>
</dbReference>
<name>A0A495XCB1_9PSEU</name>
<dbReference type="SUPFAM" id="SSF52980">
    <property type="entry name" value="Restriction endonuclease-like"/>
    <property type="match status" value="1"/>
</dbReference>
<protein>
    <submittedName>
        <fullName evidence="2">Putative restriction endonuclease</fullName>
    </submittedName>
</protein>
<dbReference type="Gene3D" id="3.90.1570.10">
    <property type="entry name" value="tt1808, chain A"/>
    <property type="match status" value="1"/>
</dbReference>
<sequence length="205" mass="22273">MSAAPEYGYDPPEYDPPRSTIGPHTVEDWLELDPAPDGSTIELIMGHLFVTPTPSLGHQRLSRRIERLVEDALATAGRTDLEVLATVNIEISSTIRTALIPDVVVLSDGRNGVFAPAEDLSLVVEIWSPGNTLAERETKAASYALAGVPFFWALDQPSKLNPLRLTAHRLENGLYKAENTLETEGPQTITAAPVPITLDLADLVR</sequence>
<dbReference type="EMBL" id="RBXR01000001">
    <property type="protein sequence ID" value="RKT72141.1"/>
    <property type="molecule type" value="Genomic_DNA"/>
</dbReference>
<reference evidence="2 3" key="1">
    <citation type="submission" date="2018-10" db="EMBL/GenBank/DDBJ databases">
        <title>Sequencing the genomes of 1000 actinobacteria strains.</title>
        <authorList>
            <person name="Klenk H.-P."/>
        </authorList>
    </citation>
    <scope>NUCLEOTIDE SEQUENCE [LARGE SCALE GENOMIC DNA]</scope>
    <source>
        <strain evidence="2 3">DSM 43911</strain>
    </source>
</reference>
<keyword evidence="2" id="KW-0255">Endonuclease</keyword>
<accession>A0A495XCB1</accession>
<gene>
    <name evidence="2" type="ORF">DFJ66_5449</name>
</gene>
<dbReference type="Pfam" id="PF05685">
    <property type="entry name" value="Uma2"/>
    <property type="match status" value="1"/>
</dbReference>
<keyword evidence="2" id="KW-0540">Nuclease</keyword>
<keyword evidence="3" id="KW-1185">Reference proteome</keyword>
<dbReference type="InterPro" id="IPR008538">
    <property type="entry name" value="Uma2"/>
</dbReference>
<proteinExistence type="predicted"/>
<dbReference type="RefSeq" id="WP_170199676.1">
    <property type="nucleotide sequence ID" value="NZ_JBIUBA010000017.1"/>
</dbReference>
<dbReference type="GO" id="GO:0004519">
    <property type="term" value="F:endonuclease activity"/>
    <property type="evidence" value="ECO:0007669"/>
    <property type="project" value="UniProtKB-KW"/>
</dbReference>
<dbReference type="AlphaFoldDB" id="A0A495XCB1"/>
<evidence type="ECO:0000259" key="1">
    <source>
        <dbReference type="Pfam" id="PF05685"/>
    </source>
</evidence>
<dbReference type="InterPro" id="IPR011335">
    <property type="entry name" value="Restrct_endonuc-II-like"/>
</dbReference>
<evidence type="ECO:0000313" key="2">
    <source>
        <dbReference type="EMBL" id="RKT72141.1"/>
    </source>
</evidence>
<keyword evidence="2" id="KW-0378">Hydrolase</keyword>
<evidence type="ECO:0000313" key="3">
    <source>
        <dbReference type="Proteomes" id="UP000272729"/>
    </source>
</evidence>
<organism evidence="2 3">
    <name type="scientific">Saccharothrix variisporea</name>
    <dbReference type="NCBI Taxonomy" id="543527"/>
    <lineage>
        <taxon>Bacteria</taxon>
        <taxon>Bacillati</taxon>
        <taxon>Actinomycetota</taxon>
        <taxon>Actinomycetes</taxon>
        <taxon>Pseudonocardiales</taxon>
        <taxon>Pseudonocardiaceae</taxon>
        <taxon>Saccharothrix</taxon>
    </lineage>
</organism>
<dbReference type="Proteomes" id="UP000272729">
    <property type="component" value="Unassembled WGS sequence"/>
</dbReference>